<dbReference type="AlphaFoldDB" id="C1MXX8"/>
<dbReference type="STRING" id="564608.C1MXX8"/>
<accession>C1MXX8</accession>
<protein>
    <submittedName>
        <fullName evidence="2">Predicted protein</fullName>
    </submittedName>
</protein>
<evidence type="ECO:0000313" key="3">
    <source>
        <dbReference type="Proteomes" id="UP000001876"/>
    </source>
</evidence>
<dbReference type="RefSeq" id="XP_003060776.1">
    <property type="nucleotide sequence ID" value="XM_003060730.1"/>
</dbReference>
<dbReference type="EMBL" id="GG663742">
    <property type="protein sequence ID" value="EEH55545.1"/>
    <property type="molecule type" value="Genomic_DNA"/>
</dbReference>
<keyword evidence="3" id="KW-1185">Reference proteome</keyword>
<sequence length="137" mass="15099">MMHAASAAGASSAVAFPPRRPPRRGASPLDEPFKPAKLHKLLVALAYTTLSVLLLFFNKALLSSFDFPCANVITLAQLCFSNALLYGLRRGRYVAFVDDVSLVPRDCVDKRTGFPTIKARPIHWSPYDRVRVVNADP</sequence>
<dbReference type="KEGG" id="mpp:MICPUCDRAFT_41060"/>
<evidence type="ECO:0000256" key="1">
    <source>
        <dbReference type="SAM" id="MobiDB-lite"/>
    </source>
</evidence>
<name>C1MXX8_MICPC</name>
<feature type="compositionally biased region" description="Low complexity" evidence="1">
    <location>
        <begin position="1"/>
        <end position="17"/>
    </location>
</feature>
<dbReference type="GeneID" id="9686213"/>
<evidence type="ECO:0000313" key="2">
    <source>
        <dbReference type="EMBL" id="EEH55545.1"/>
    </source>
</evidence>
<reference evidence="2 3" key="1">
    <citation type="journal article" date="2009" name="Science">
        <title>Green evolution and dynamic adaptations revealed by genomes of the marine picoeukaryotes Micromonas.</title>
        <authorList>
            <person name="Worden A.Z."/>
            <person name="Lee J.H."/>
            <person name="Mock T."/>
            <person name="Rouze P."/>
            <person name="Simmons M.P."/>
            <person name="Aerts A.L."/>
            <person name="Allen A.E."/>
            <person name="Cuvelier M.L."/>
            <person name="Derelle E."/>
            <person name="Everett M.V."/>
            <person name="Foulon E."/>
            <person name="Grimwood J."/>
            <person name="Gundlach H."/>
            <person name="Henrissat B."/>
            <person name="Napoli C."/>
            <person name="McDonald S.M."/>
            <person name="Parker M.S."/>
            <person name="Rombauts S."/>
            <person name="Salamov A."/>
            <person name="Von Dassow P."/>
            <person name="Badger J.H."/>
            <person name="Coutinho P.M."/>
            <person name="Demir E."/>
            <person name="Dubchak I."/>
            <person name="Gentemann C."/>
            <person name="Eikrem W."/>
            <person name="Gready J.E."/>
            <person name="John U."/>
            <person name="Lanier W."/>
            <person name="Lindquist E.A."/>
            <person name="Lucas S."/>
            <person name="Mayer K.F."/>
            <person name="Moreau H."/>
            <person name="Not F."/>
            <person name="Otillar R."/>
            <person name="Panaud O."/>
            <person name="Pangilinan J."/>
            <person name="Paulsen I."/>
            <person name="Piegu B."/>
            <person name="Poliakov A."/>
            <person name="Robbens S."/>
            <person name="Schmutz J."/>
            <person name="Toulza E."/>
            <person name="Wyss T."/>
            <person name="Zelensky A."/>
            <person name="Zhou K."/>
            <person name="Armbrust E.V."/>
            <person name="Bhattacharya D."/>
            <person name="Goodenough U.W."/>
            <person name="Van de Peer Y."/>
            <person name="Grigoriev I.V."/>
        </authorList>
    </citation>
    <scope>NUCLEOTIDE SEQUENCE [LARGE SCALE GENOMIC DNA]</scope>
    <source>
        <strain evidence="2 3">CCMP1545</strain>
    </source>
</reference>
<organism evidence="3">
    <name type="scientific">Micromonas pusilla (strain CCMP1545)</name>
    <name type="common">Picoplanktonic green alga</name>
    <dbReference type="NCBI Taxonomy" id="564608"/>
    <lineage>
        <taxon>Eukaryota</taxon>
        <taxon>Viridiplantae</taxon>
        <taxon>Chlorophyta</taxon>
        <taxon>Mamiellophyceae</taxon>
        <taxon>Mamiellales</taxon>
        <taxon>Mamiellaceae</taxon>
        <taxon>Micromonas</taxon>
    </lineage>
</organism>
<gene>
    <name evidence="2" type="ORF">MICPUCDRAFT_41060</name>
</gene>
<feature type="region of interest" description="Disordered" evidence="1">
    <location>
        <begin position="1"/>
        <end position="30"/>
    </location>
</feature>
<dbReference type="Proteomes" id="UP000001876">
    <property type="component" value="Unassembled WGS sequence"/>
</dbReference>
<dbReference type="OrthoDB" id="10265389at2759"/>
<proteinExistence type="predicted"/>